<dbReference type="AlphaFoldDB" id="A0A5P9QD15"/>
<dbReference type="PANTHER" id="PTHR11410:SF0">
    <property type="entry name" value="ATP SYNTHASE SUBUNIT A"/>
    <property type="match status" value="1"/>
</dbReference>
<dbReference type="Proteomes" id="UP000326702">
    <property type="component" value="Chromosome"/>
</dbReference>
<dbReference type="KEGG" id="lxl:KDY119_02507"/>
<comment type="similarity">
    <text evidence="2 11 12">Belongs to the ATPase A chain family.</text>
</comment>
<keyword evidence="8 11" id="KW-0406">Ion transport</keyword>
<dbReference type="Pfam" id="PF00119">
    <property type="entry name" value="ATP-synt_A"/>
    <property type="match status" value="1"/>
</dbReference>
<dbReference type="PANTHER" id="PTHR11410">
    <property type="entry name" value="ATP SYNTHASE SUBUNIT A"/>
    <property type="match status" value="1"/>
</dbReference>
<evidence type="ECO:0000256" key="3">
    <source>
        <dbReference type="ARBA" id="ARBA00022448"/>
    </source>
</evidence>
<dbReference type="Gene3D" id="1.20.120.220">
    <property type="entry name" value="ATP synthase, F0 complex, subunit A"/>
    <property type="match status" value="1"/>
</dbReference>
<feature type="transmembrane region" description="Helical" evidence="11">
    <location>
        <begin position="227"/>
        <end position="259"/>
    </location>
</feature>
<dbReference type="GO" id="GO:0005886">
    <property type="term" value="C:plasma membrane"/>
    <property type="evidence" value="ECO:0007669"/>
    <property type="project" value="UniProtKB-SubCell"/>
</dbReference>
<accession>A0A5P9QD15</accession>
<protein>
    <recommendedName>
        <fullName evidence="11 12">ATP synthase subunit a</fullName>
    </recommendedName>
    <alternativeName>
        <fullName evidence="11">ATP synthase F0 sector subunit a</fullName>
    </alternativeName>
    <alternativeName>
        <fullName evidence="11">F-ATPase subunit 6</fullName>
    </alternativeName>
</protein>
<evidence type="ECO:0000313" key="14">
    <source>
        <dbReference type="Proteomes" id="UP000326702"/>
    </source>
</evidence>
<organism evidence="13 14">
    <name type="scientific">Luteimicrobium xylanilyticum</name>
    <dbReference type="NCBI Taxonomy" id="1133546"/>
    <lineage>
        <taxon>Bacteria</taxon>
        <taxon>Bacillati</taxon>
        <taxon>Actinomycetota</taxon>
        <taxon>Actinomycetes</taxon>
        <taxon>Micrococcales</taxon>
        <taxon>Luteimicrobium</taxon>
    </lineage>
</organism>
<evidence type="ECO:0000313" key="13">
    <source>
        <dbReference type="EMBL" id="QFU98982.1"/>
    </source>
</evidence>
<comment type="function">
    <text evidence="11 12">Key component of the proton channel; it plays a direct role in the translocation of protons across the membrane.</text>
</comment>
<keyword evidence="7 11" id="KW-1133">Transmembrane helix</keyword>
<evidence type="ECO:0000256" key="6">
    <source>
        <dbReference type="ARBA" id="ARBA00022781"/>
    </source>
</evidence>
<dbReference type="CDD" id="cd00310">
    <property type="entry name" value="ATP-synt_Fo_a_6"/>
    <property type="match status" value="1"/>
</dbReference>
<sequence length="267" mass="29180">MSFLATTPTLAADGFHAPSLDDFFPNGFLFEGTPFEINRIMLVRFVAVVALLLIFVLAAKRAKLVPGRFQASVEFVLDFARRQIVYEILGEKEGKKYVPVITTIFCGILFFNLTGVVPFLNIAGTGVVGLPLVFALWVYGMYLGAGVKKFGVGGFLKNNLFPAGTPWPIYILLTPLEFLQVFVIRPATLVIRLLANMISGHLLLALCFAATQYLLFSATPALKGFGIITFAGGFAAFLLEIFVACLQAYVFAILAAVYINMSIESEH</sequence>
<name>A0A5P9QD15_9MICO</name>
<keyword evidence="4 11" id="KW-0138">CF(0)</keyword>
<evidence type="ECO:0000256" key="7">
    <source>
        <dbReference type="ARBA" id="ARBA00022989"/>
    </source>
</evidence>
<evidence type="ECO:0000256" key="11">
    <source>
        <dbReference type="HAMAP-Rule" id="MF_01393"/>
    </source>
</evidence>
<feature type="transmembrane region" description="Helical" evidence="11">
    <location>
        <begin position="97"/>
        <end position="120"/>
    </location>
</feature>
<dbReference type="InterPro" id="IPR000568">
    <property type="entry name" value="ATP_synth_F0_asu"/>
</dbReference>
<keyword evidence="11" id="KW-1003">Cell membrane</keyword>
<evidence type="ECO:0000256" key="2">
    <source>
        <dbReference type="ARBA" id="ARBA00006810"/>
    </source>
</evidence>
<evidence type="ECO:0000256" key="9">
    <source>
        <dbReference type="ARBA" id="ARBA00023136"/>
    </source>
</evidence>
<dbReference type="InterPro" id="IPR045083">
    <property type="entry name" value="ATP_synth_F0_asu_bact/mt"/>
</dbReference>
<feature type="transmembrane region" description="Helical" evidence="11">
    <location>
        <begin position="127"/>
        <end position="147"/>
    </location>
</feature>
<feature type="transmembrane region" description="Helical" evidence="11">
    <location>
        <begin position="193"/>
        <end position="215"/>
    </location>
</feature>
<dbReference type="GO" id="GO:0046933">
    <property type="term" value="F:proton-transporting ATP synthase activity, rotational mechanism"/>
    <property type="evidence" value="ECO:0007669"/>
    <property type="project" value="UniProtKB-UniRule"/>
</dbReference>
<keyword evidence="3 11" id="KW-0813">Transport</keyword>
<reference evidence="13 14" key="1">
    <citation type="submission" date="2019-10" db="EMBL/GenBank/DDBJ databases">
        <title>Genome sequence of Luteimicrobium xylanilyticum HY-24.</title>
        <authorList>
            <person name="Kim D.Y."/>
            <person name="Park H.-Y."/>
        </authorList>
    </citation>
    <scope>NUCLEOTIDE SEQUENCE [LARGE SCALE GENOMIC DNA]</scope>
    <source>
        <strain evidence="13 14">HY-24</strain>
    </source>
</reference>
<dbReference type="NCBIfam" id="TIGR01131">
    <property type="entry name" value="ATP_synt_6_or_A"/>
    <property type="match status" value="1"/>
</dbReference>
<keyword evidence="5 11" id="KW-0812">Transmembrane</keyword>
<evidence type="ECO:0000256" key="1">
    <source>
        <dbReference type="ARBA" id="ARBA00004141"/>
    </source>
</evidence>
<comment type="subcellular location">
    <subcellularLocation>
        <location evidence="11 12">Cell membrane</location>
        <topology evidence="11 12">Multi-pass membrane protein</topology>
    </subcellularLocation>
    <subcellularLocation>
        <location evidence="1">Membrane</location>
        <topology evidence="1">Multi-pass membrane protein</topology>
    </subcellularLocation>
</comment>
<dbReference type="OrthoDB" id="9809130at2"/>
<dbReference type="RefSeq" id="WP_051136164.1">
    <property type="nucleotide sequence ID" value="NZ_BAABIH010000004.1"/>
</dbReference>
<evidence type="ECO:0000256" key="4">
    <source>
        <dbReference type="ARBA" id="ARBA00022547"/>
    </source>
</evidence>
<feature type="transmembrane region" description="Helical" evidence="11">
    <location>
        <begin position="41"/>
        <end position="59"/>
    </location>
</feature>
<dbReference type="EMBL" id="CP045529">
    <property type="protein sequence ID" value="QFU98982.1"/>
    <property type="molecule type" value="Genomic_DNA"/>
</dbReference>
<feature type="transmembrane region" description="Helical" evidence="11">
    <location>
        <begin position="167"/>
        <end position="184"/>
    </location>
</feature>
<evidence type="ECO:0000256" key="12">
    <source>
        <dbReference type="RuleBase" id="RU000483"/>
    </source>
</evidence>
<dbReference type="InterPro" id="IPR035908">
    <property type="entry name" value="F0_ATP_A_sf"/>
</dbReference>
<dbReference type="SUPFAM" id="SSF81336">
    <property type="entry name" value="F1F0 ATP synthase subunit A"/>
    <property type="match status" value="1"/>
</dbReference>
<dbReference type="PRINTS" id="PR00123">
    <property type="entry name" value="ATPASEA"/>
</dbReference>
<keyword evidence="10 11" id="KW-0066">ATP synthesis</keyword>
<keyword evidence="6 11" id="KW-0375">Hydrogen ion transport</keyword>
<evidence type="ECO:0000256" key="10">
    <source>
        <dbReference type="ARBA" id="ARBA00023310"/>
    </source>
</evidence>
<proteinExistence type="inferred from homology"/>
<keyword evidence="14" id="KW-1185">Reference proteome</keyword>
<keyword evidence="9 11" id="KW-0472">Membrane</keyword>
<evidence type="ECO:0000256" key="8">
    <source>
        <dbReference type="ARBA" id="ARBA00023065"/>
    </source>
</evidence>
<dbReference type="GO" id="GO:0045259">
    <property type="term" value="C:proton-transporting ATP synthase complex"/>
    <property type="evidence" value="ECO:0007669"/>
    <property type="project" value="UniProtKB-KW"/>
</dbReference>
<dbReference type="HAMAP" id="MF_01393">
    <property type="entry name" value="ATP_synth_a_bact"/>
    <property type="match status" value="1"/>
</dbReference>
<gene>
    <name evidence="11" type="primary">atpB</name>
    <name evidence="13" type="ORF">KDY119_02507</name>
</gene>
<evidence type="ECO:0000256" key="5">
    <source>
        <dbReference type="ARBA" id="ARBA00022692"/>
    </source>
</evidence>